<keyword evidence="9 11" id="KW-0472">Membrane</keyword>
<dbReference type="PANTHER" id="PTHR23284">
    <property type="entry name" value="PROLACTIN REGULATORY ELEMENT BINDING PROTEIN"/>
    <property type="match status" value="1"/>
</dbReference>
<evidence type="ECO:0000256" key="2">
    <source>
        <dbReference type="ARBA" id="ARBA00022574"/>
    </source>
</evidence>
<dbReference type="SUPFAM" id="SSF69322">
    <property type="entry name" value="Tricorn protease domain 2"/>
    <property type="match status" value="1"/>
</dbReference>
<keyword evidence="5 11" id="KW-0256">Endoplasmic reticulum</keyword>
<gene>
    <name evidence="12" type="ORF">PACTADRAFT_30106</name>
</gene>
<sequence>AKLSLDYPIYGSKFLNDDTLLVTGGGGEADNSVPNKLTAVTIDFTRRKIIKRFRELSLAEDEDAPTCIDTNGSVILLSCNQNSFAIKNGQNQHLRKYGYIKEHLRFLQSAQISESINPLEYIKSCCVSPDGSIGCLSTSTDEADIFVVDTSNLEVKFHINTKTTVKDLCVSPDGKIISYATPSSIEFISTVTGNLIASKNLQDYLVSKIKFNNDNTIIIVATQKKVSGIFLLEFSISKNSLTRNKLINNKIKSITAMSYHNGLIALSGNDASILLIKESNFKVLKIFPKVHGFAITSIQISPNNQYLSSTSADNTINVFKLPPNLANHTPFIVLLFKRLMGLIAIILLAIFLQFLIKHDAFTKVYSYCSKHY</sequence>
<keyword evidence="8 11" id="KW-1133">Transmembrane helix</keyword>
<dbReference type="STRING" id="669874.A0A1E4TPB3"/>
<evidence type="ECO:0000256" key="8">
    <source>
        <dbReference type="ARBA" id="ARBA00022989"/>
    </source>
</evidence>
<keyword evidence="7 11" id="KW-0653">Protein transport</keyword>
<protein>
    <recommendedName>
        <fullName evidence="11">Guanine nucleotide-exchange factor SEC12</fullName>
    </recommendedName>
</protein>
<keyword evidence="1 11" id="KW-0813">Transport</keyword>
<feature type="non-terminal residue" evidence="12">
    <location>
        <position position="1"/>
    </location>
</feature>
<dbReference type="GO" id="GO:0005789">
    <property type="term" value="C:endoplasmic reticulum membrane"/>
    <property type="evidence" value="ECO:0007669"/>
    <property type="project" value="UniProtKB-SubCell"/>
</dbReference>
<dbReference type="GO" id="GO:0006888">
    <property type="term" value="P:endoplasmic reticulum to Golgi vesicle-mediated transport"/>
    <property type="evidence" value="ECO:0007669"/>
    <property type="project" value="UniProtKB-UniRule"/>
</dbReference>
<feature type="repeat" description="WD" evidence="10">
    <location>
        <begin position="288"/>
        <end position="321"/>
    </location>
</feature>
<comment type="function">
    <text evidence="11">Guanine nucleotide-exchange factor (GEF) required for the formation or budding of transport vesicles from the ER.</text>
</comment>
<dbReference type="GO" id="GO:0015031">
    <property type="term" value="P:protein transport"/>
    <property type="evidence" value="ECO:0007669"/>
    <property type="project" value="UniProtKB-KW"/>
</dbReference>
<evidence type="ECO:0000256" key="9">
    <source>
        <dbReference type="ARBA" id="ARBA00023136"/>
    </source>
</evidence>
<keyword evidence="2 10" id="KW-0853">WD repeat</keyword>
<evidence type="ECO:0000256" key="1">
    <source>
        <dbReference type="ARBA" id="ARBA00022448"/>
    </source>
</evidence>
<keyword evidence="3 11" id="KW-0812">Transmembrane</keyword>
<feature type="transmembrane region" description="Helical" evidence="11">
    <location>
        <begin position="331"/>
        <end position="356"/>
    </location>
</feature>
<proteinExistence type="inferred from homology"/>
<dbReference type="InterPro" id="IPR015943">
    <property type="entry name" value="WD40/YVTN_repeat-like_dom_sf"/>
</dbReference>
<dbReference type="GO" id="GO:0003400">
    <property type="term" value="P:regulation of COPII vesicle coating"/>
    <property type="evidence" value="ECO:0007669"/>
    <property type="project" value="UniProtKB-UniRule"/>
</dbReference>
<evidence type="ECO:0000256" key="6">
    <source>
        <dbReference type="ARBA" id="ARBA00022892"/>
    </source>
</evidence>
<dbReference type="PANTHER" id="PTHR23284:SF0">
    <property type="entry name" value="PROLACTIN REGULATORY ELEMENT-BINDING PROTEIN"/>
    <property type="match status" value="1"/>
</dbReference>
<keyword evidence="4 11" id="KW-0677">Repeat</keyword>
<dbReference type="InterPro" id="IPR045260">
    <property type="entry name" value="Sec12-like"/>
</dbReference>
<dbReference type="PROSITE" id="PS50082">
    <property type="entry name" value="WD_REPEATS_2"/>
    <property type="match status" value="1"/>
</dbReference>
<dbReference type="SMART" id="SM00320">
    <property type="entry name" value="WD40"/>
    <property type="match status" value="3"/>
</dbReference>
<evidence type="ECO:0000256" key="10">
    <source>
        <dbReference type="PROSITE-ProRule" id="PRU00221"/>
    </source>
</evidence>
<dbReference type="OrthoDB" id="2013972at2759"/>
<dbReference type="EMBL" id="KV454017">
    <property type="protein sequence ID" value="ODV93605.1"/>
    <property type="molecule type" value="Genomic_DNA"/>
</dbReference>
<dbReference type="Proteomes" id="UP000094236">
    <property type="component" value="Unassembled WGS sequence"/>
</dbReference>
<reference evidence="13" key="1">
    <citation type="submission" date="2016-05" db="EMBL/GenBank/DDBJ databases">
        <title>Comparative genomics of biotechnologically important yeasts.</title>
        <authorList>
            <consortium name="DOE Joint Genome Institute"/>
            <person name="Riley R."/>
            <person name="Haridas S."/>
            <person name="Wolfe K.H."/>
            <person name="Lopes M.R."/>
            <person name="Hittinger C.T."/>
            <person name="Goker M."/>
            <person name="Salamov A."/>
            <person name="Wisecaver J."/>
            <person name="Long T.M."/>
            <person name="Aerts A.L."/>
            <person name="Barry K."/>
            <person name="Choi C."/>
            <person name="Clum A."/>
            <person name="Coughlan A.Y."/>
            <person name="Deshpande S."/>
            <person name="Douglass A.P."/>
            <person name="Hanson S.J."/>
            <person name="Klenk H.-P."/>
            <person name="Labutti K."/>
            <person name="Lapidus A."/>
            <person name="Lindquist E."/>
            <person name="Lipzen A."/>
            <person name="Meier-Kolthoff J.P."/>
            <person name="Ohm R.A."/>
            <person name="Otillar R.P."/>
            <person name="Pangilinan J."/>
            <person name="Peng Y."/>
            <person name="Rokas A."/>
            <person name="Rosa C.A."/>
            <person name="Scheuner C."/>
            <person name="Sibirny A.A."/>
            <person name="Slot J.C."/>
            <person name="Stielow J.B."/>
            <person name="Sun H."/>
            <person name="Kurtzman C.P."/>
            <person name="Blackwell M."/>
            <person name="Grigoriev I.V."/>
            <person name="Jeffries T.W."/>
        </authorList>
    </citation>
    <scope>NUCLEOTIDE SEQUENCE [LARGE SCALE GENOMIC DNA]</scope>
    <source>
        <strain evidence="13">NRRL Y-2460</strain>
    </source>
</reference>
<dbReference type="InterPro" id="IPR001680">
    <property type="entry name" value="WD40_rpt"/>
</dbReference>
<keyword evidence="13" id="KW-1185">Reference proteome</keyword>
<comment type="similarity">
    <text evidence="11">Belongs to the WD repeat SEC12 family.</text>
</comment>
<dbReference type="AlphaFoldDB" id="A0A1E4TPB3"/>
<evidence type="ECO:0000313" key="13">
    <source>
        <dbReference type="Proteomes" id="UP000094236"/>
    </source>
</evidence>
<evidence type="ECO:0000313" key="12">
    <source>
        <dbReference type="EMBL" id="ODV93605.1"/>
    </source>
</evidence>
<accession>A0A1E4TPB3</accession>
<dbReference type="GO" id="GO:0000139">
    <property type="term" value="C:Golgi membrane"/>
    <property type="evidence" value="ECO:0007669"/>
    <property type="project" value="UniProtKB-SubCell"/>
</dbReference>
<evidence type="ECO:0000256" key="3">
    <source>
        <dbReference type="ARBA" id="ARBA00022692"/>
    </source>
</evidence>
<evidence type="ECO:0000256" key="5">
    <source>
        <dbReference type="ARBA" id="ARBA00022824"/>
    </source>
</evidence>
<comment type="subcellular location">
    <subcellularLocation>
        <location evidence="11">Endoplasmic reticulum membrane</location>
        <topology evidence="11">Single-pass type II membrane protein</topology>
    </subcellularLocation>
    <subcellularLocation>
        <location evidence="11">Golgi apparatus membrane</location>
        <topology evidence="11">Single-pass type II membrane protein</topology>
    </subcellularLocation>
</comment>
<evidence type="ECO:0000256" key="4">
    <source>
        <dbReference type="ARBA" id="ARBA00022737"/>
    </source>
</evidence>
<dbReference type="Gene3D" id="2.130.10.10">
    <property type="entry name" value="YVTN repeat-like/Quinoprotein amine dehydrogenase"/>
    <property type="match status" value="1"/>
</dbReference>
<evidence type="ECO:0000256" key="11">
    <source>
        <dbReference type="RuleBase" id="RU369019"/>
    </source>
</evidence>
<keyword evidence="6" id="KW-0931">ER-Golgi transport</keyword>
<name>A0A1E4TPB3_PACTA</name>
<dbReference type="GO" id="GO:0005085">
    <property type="term" value="F:guanyl-nucleotide exchange factor activity"/>
    <property type="evidence" value="ECO:0007669"/>
    <property type="project" value="InterPro"/>
</dbReference>
<organism evidence="12 13">
    <name type="scientific">Pachysolen tannophilus NRRL Y-2460</name>
    <dbReference type="NCBI Taxonomy" id="669874"/>
    <lineage>
        <taxon>Eukaryota</taxon>
        <taxon>Fungi</taxon>
        <taxon>Dikarya</taxon>
        <taxon>Ascomycota</taxon>
        <taxon>Saccharomycotina</taxon>
        <taxon>Pichiomycetes</taxon>
        <taxon>Pachysolenaceae</taxon>
        <taxon>Pachysolen</taxon>
    </lineage>
</organism>
<feature type="non-terminal residue" evidence="12">
    <location>
        <position position="372"/>
    </location>
</feature>
<dbReference type="Pfam" id="PF00400">
    <property type="entry name" value="WD40"/>
    <property type="match status" value="1"/>
</dbReference>
<evidence type="ECO:0000256" key="7">
    <source>
        <dbReference type="ARBA" id="ARBA00022927"/>
    </source>
</evidence>